<evidence type="ECO:0000256" key="1">
    <source>
        <dbReference type="ARBA" id="ARBA00022723"/>
    </source>
</evidence>
<name>A0A8T1M5L0_CLOSI</name>
<reference evidence="7 8" key="2">
    <citation type="journal article" date="2021" name="Genomics">
        <title>High-quality reference genome for Clonorchis sinensis.</title>
        <authorList>
            <person name="Young N.D."/>
            <person name="Stroehlein A.J."/>
            <person name="Kinkar L."/>
            <person name="Wang T."/>
            <person name="Sohn W.M."/>
            <person name="Chang B.C.H."/>
            <person name="Kaur P."/>
            <person name="Weisz D."/>
            <person name="Dudchenko O."/>
            <person name="Aiden E.L."/>
            <person name="Korhonen P.K."/>
            <person name="Gasser R.B."/>
        </authorList>
    </citation>
    <scope>NUCLEOTIDE SEQUENCE [LARGE SCALE GENOMIC DNA]</scope>
    <source>
        <strain evidence="7">Cs-k2</strain>
    </source>
</reference>
<evidence type="ECO:0000256" key="3">
    <source>
        <dbReference type="ARBA" id="ARBA00022833"/>
    </source>
</evidence>
<keyword evidence="2 4" id="KW-0863">Zinc-finger</keyword>
<dbReference type="PROSITE" id="PS50157">
    <property type="entry name" value="ZINC_FINGER_C2H2_2"/>
    <property type="match status" value="1"/>
</dbReference>
<feature type="region of interest" description="Disordered" evidence="5">
    <location>
        <begin position="1564"/>
        <end position="1606"/>
    </location>
</feature>
<evidence type="ECO:0000259" key="6">
    <source>
        <dbReference type="PROSITE" id="PS50157"/>
    </source>
</evidence>
<gene>
    <name evidence="7" type="ORF">CSKR_101872</name>
</gene>
<feature type="region of interest" description="Disordered" evidence="5">
    <location>
        <begin position="445"/>
        <end position="472"/>
    </location>
</feature>
<feature type="compositionally biased region" description="Polar residues" evidence="5">
    <location>
        <begin position="458"/>
        <end position="469"/>
    </location>
</feature>
<evidence type="ECO:0000256" key="4">
    <source>
        <dbReference type="PROSITE-ProRule" id="PRU00042"/>
    </source>
</evidence>
<comment type="caution">
    <text evidence="7">The sequence shown here is derived from an EMBL/GenBank/DDBJ whole genome shotgun (WGS) entry which is preliminary data.</text>
</comment>
<feature type="domain" description="C2H2-type" evidence="6">
    <location>
        <begin position="284"/>
        <end position="306"/>
    </location>
</feature>
<feature type="compositionally biased region" description="Polar residues" evidence="5">
    <location>
        <begin position="630"/>
        <end position="649"/>
    </location>
</feature>
<dbReference type="GO" id="GO:0008270">
    <property type="term" value="F:zinc ion binding"/>
    <property type="evidence" value="ECO:0007669"/>
    <property type="project" value="UniProtKB-KW"/>
</dbReference>
<dbReference type="OrthoDB" id="3437960at2759"/>
<dbReference type="SMART" id="SM00355">
    <property type="entry name" value="ZnF_C2H2"/>
    <property type="match status" value="3"/>
</dbReference>
<feature type="compositionally biased region" description="Polar residues" evidence="5">
    <location>
        <begin position="1492"/>
        <end position="1502"/>
    </location>
</feature>
<evidence type="ECO:0000313" key="7">
    <source>
        <dbReference type="EMBL" id="KAG5444453.1"/>
    </source>
</evidence>
<feature type="compositionally biased region" description="Polar residues" evidence="5">
    <location>
        <begin position="1020"/>
        <end position="1035"/>
    </location>
</feature>
<organism evidence="7 8">
    <name type="scientific">Clonorchis sinensis</name>
    <name type="common">Chinese liver fluke</name>
    <dbReference type="NCBI Taxonomy" id="79923"/>
    <lineage>
        <taxon>Eukaryota</taxon>
        <taxon>Metazoa</taxon>
        <taxon>Spiralia</taxon>
        <taxon>Lophotrochozoa</taxon>
        <taxon>Platyhelminthes</taxon>
        <taxon>Trematoda</taxon>
        <taxon>Digenea</taxon>
        <taxon>Opisthorchiida</taxon>
        <taxon>Opisthorchiata</taxon>
        <taxon>Opisthorchiidae</taxon>
        <taxon>Clonorchis</taxon>
    </lineage>
</organism>
<accession>A0A8T1M5L0</accession>
<feature type="compositionally biased region" description="Polar residues" evidence="5">
    <location>
        <begin position="538"/>
        <end position="557"/>
    </location>
</feature>
<dbReference type="InterPro" id="IPR013087">
    <property type="entry name" value="Znf_C2H2_type"/>
</dbReference>
<keyword evidence="8" id="KW-1185">Reference proteome</keyword>
<proteinExistence type="predicted"/>
<dbReference type="PROSITE" id="PS00028">
    <property type="entry name" value="ZINC_FINGER_C2H2_1"/>
    <property type="match status" value="2"/>
</dbReference>
<feature type="region of interest" description="Disordered" evidence="5">
    <location>
        <begin position="1001"/>
        <end position="1035"/>
    </location>
</feature>
<protein>
    <recommendedName>
        <fullName evidence="6">C2H2-type domain-containing protein</fullName>
    </recommendedName>
</protein>
<dbReference type="FunFam" id="3.30.160.60:FF:000446">
    <property type="entry name" value="Zinc finger protein"/>
    <property type="match status" value="1"/>
</dbReference>
<dbReference type="Proteomes" id="UP000286415">
    <property type="component" value="Unassembled WGS sequence"/>
</dbReference>
<keyword evidence="3" id="KW-0862">Zinc</keyword>
<evidence type="ECO:0000256" key="2">
    <source>
        <dbReference type="ARBA" id="ARBA00022771"/>
    </source>
</evidence>
<keyword evidence="1" id="KW-0479">Metal-binding</keyword>
<feature type="compositionally biased region" description="Low complexity" evidence="5">
    <location>
        <begin position="886"/>
        <end position="931"/>
    </location>
</feature>
<dbReference type="SUPFAM" id="SSF57667">
    <property type="entry name" value="beta-beta-alpha zinc fingers"/>
    <property type="match status" value="1"/>
</dbReference>
<feature type="compositionally biased region" description="Low complexity" evidence="5">
    <location>
        <begin position="947"/>
        <end position="962"/>
    </location>
</feature>
<feature type="region of interest" description="Disordered" evidence="5">
    <location>
        <begin position="870"/>
        <end position="967"/>
    </location>
</feature>
<feature type="region of interest" description="Disordered" evidence="5">
    <location>
        <begin position="1443"/>
        <end position="1502"/>
    </location>
</feature>
<sequence length="1606" mass="174883">MNKLLNNNSNSKVDWMFMEKLIPPETFSLSSTGPNSEFHGVFGLNSERSQNSCSEDARRDGTALAQPTAPADTCIRTVLNDPPLHTAEVLDQPSLSSHSVTYSVEATSTCVSSVMERISERSINSVPSGSFPNSSSCDPPEQSRVRASEYDSQASEEHIQVVVGAVTPSSSPSHLVTGDRTEANQDSLTSYTYQIEPLYTNDSSNENVNETREAVYPDNHTVIADQTSATQPTAPISDSPSFSHTSGFSCSVPLEQRNLIVSPPLVKDRHSNCNQASSSPAQVHVCNLCGKRYRHSTSLKNHMRKHESGVLASKRYRCNFCVYSSQYKRNVHKHIDSTHRSSDCFTHLNIDPHSQTQNVFEARERLSEGRNSEQWIPHSGNQQFLYDALKSGLPVSRIPGEDQFTNNRMNYGAVQNVNVGWKQMVRAGVADTALGTIPVSSPLCQGSIQSNSEKRKNSIGSPMSYSSPQKPHRCEVQGCGKTFKTSKSRTLHMVSCHRDFCFKLGSDGVQASTQLPISSVCGFPCDRRNSLQELLSPDGTNISSQRRISLNSSRTSPGSILSELCPTIDHPTPAHTVKRPFSGPNLGATAESCSTPNSSSQFFYSSDGSKSTYTDVYSFTDNGPPPESSVGRSEYSNSTRSGELSSATRTPFIDPPVVCGSADFYTEERLSRHADFGSTVRIPQELPNTCSASPQFNYRVYPMTSNAVSPVPEGNAGYASEAYRQSDFSPALNHGKSTPGHPNSFGYGKIPRTTVEQLLCAPDTTSSALHAYLTQNTSGQLDNCDGTNKRTSTDSINFGASSSQSFEDIGTVEETTTTPYYCGTPEADSDSLALGHVNSETDAFFTDLEEILAREVPLFDTSNSVQRMDWNANDPCSSVPQEPGCKSGESSSTTKSPVSTTNPKPTASLISGDSGLESWSSSSSCSAGPNSAPIWGSQEMGVHSKLSPPATTPQSSYPTPSSDHLSHYGRCTTTRQTNLEEPYSLGPHIIPAPCSHRLTENPFSPTADDGNLKSSVPPMSASQHSETINPYPTSKTPLLRDCVDSNYAQTTHAESSFLQTYGNSPIGCHINEPLSDTGRDPSSAMPQSYLDRHAGEDYPNRPTPVSHGACFPKQDDLSSFRTEPMQVINNPVQYDSAELTPGFRHKTQFYGLNERHGIIQNYNHPFKTNIPYGSQDPHLYRLTNHLHSHREASTFAVASPHGRAMMQQPVSSYSGGPYAVSELSMHDTNSQLPQSHSDLFQSGPIHRELKTGMSSYSETVQFNQHHQSHSNTGYLMSNQATTHPLLPDVAMHERMGHSSQSLTAAKGAWMSNQSGVSYHTGYQQQQQQPQTYKAYCGPQVYEGGPHQTGPIGYPNEQFQHFSYGRPSNQEAQMLSQPYRTSQHPSISMNQVYQQQQLYSGTYHAHAPVPQPAKSFSSHAHIQRHPGLPIGPYPVHVDYATGRRPTDAPIAPQNEVYHPATGELSGSWVGSERGSATFASQSAGYHVPESDGPSESSSATIGSVSRFDHHTQREQPFHLIGPDHNQHVISNQQHGVRDVNESLSNPAAPSMNNSVGPDSNVFVYRPTGTSLCPPGLPAPQQTGWPGSQPTETPDNTASILTSQPNLV</sequence>
<dbReference type="InterPro" id="IPR036236">
    <property type="entry name" value="Znf_C2H2_sf"/>
</dbReference>
<feature type="compositionally biased region" description="Polar residues" evidence="5">
    <location>
        <begin position="1578"/>
        <end position="1606"/>
    </location>
</feature>
<feature type="compositionally biased region" description="Low complexity" evidence="5">
    <location>
        <begin position="124"/>
        <end position="136"/>
    </location>
</feature>
<evidence type="ECO:0000256" key="5">
    <source>
        <dbReference type="SAM" id="MobiDB-lite"/>
    </source>
</evidence>
<feature type="region of interest" description="Disordered" evidence="5">
    <location>
        <begin position="615"/>
        <end position="649"/>
    </location>
</feature>
<evidence type="ECO:0000313" key="8">
    <source>
        <dbReference type="Proteomes" id="UP000286415"/>
    </source>
</evidence>
<reference evidence="7 8" key="1">
    <citation type="journal article" date="2018" name="Biotechnol. Adv.">
        <title>Improved genomic resources and new bioinformatic workflow for the carcinogenic parasite Clonorchis sinensis: Biotechnological implications.</title>
        <authorList>
            <person name="Wang D."/>
            <person name="Korhonen P.K."/>
            <person name="Gasser R.B."/>
            <person name="Young N.D."/>
        </authorList>
    </citation>
    <scope>NUCLEOTIDE SEQUENCE [LARGE SCALE GENOMIC DNA]</scope>
    <source>
        <strain evidence="7">Cs-k2</strain>
    </source>
</reference>
<dbReference type="EMBL" id="NIRI02000056">
    <property type="protein sequence ID" value="KAG5444453.1"/>
    <property type="molecule type" value="Genomic_DNA"/>
</dbReference>
<feature type="region of interest" description="Disordered" evidence="5">
    <location>
        <begin position="537"/>
        <end position="557"/>
    </location>
</feature>
<dbReference type="Gene3D" id="3.30.160.60">
    <property type="entry name" value="Classic Zinc Finger"/>
    <property type="match status" value="2"/>
</dbReference>
<feature type="region of interest" description="Disordered" evidence="5">
    <location>
        <begin position="123"/>
        <end position="149"/>
    </location>
</feature>